<dbReference type="CDD" id="cd17932">
    <property type="entry name" value="DEXQc_UvrD"/>
    <property type="match status" value="1"/>
</dbReference>
<reference evidence="16 17" key="1">
    <citation type="submission" date="2018-07" db="EMBL/GenBank/DDBJ databases">
        <title>Halomonas rutogse sp. nov., isolated from Lake TangqianCo on Tibetan Plateau.</title>
        <authorList>
            <person name="Lu H."/>
            <person name="Xing P."/>
            <person name="Wu Q."/>
        </authorList>
    </citation>
    <scope>NUCLEOTIDE SEQUENCE [LARGE SCALE GENOMIC DNA]</scope>
    <source>
        <strain evidence="16 17">TQ8S</strain>
    </source>
</reference>
<dbReference type="InterPro" id="IPR013986">
    <property type="entry name" value="DExx_box_DNA_helicase_dom_sf"/>
</dbReference>
<dbReference type="Gene3D" id="1.10.486.10">
    <property type="entry name" value="PCRA, domain 4"/>
    <property type="match status" value="1"/>
</dbReference>
<feature type="binding site" evidence="12">
    <location>
        <begin position="22"/>
        <end position="29"/>
    </location>
    <ligand>
        <name>ATP</name>
        <dbReference type="ChEBI" id="CHEBI:30616"/>
    </ligand>
</feature>
<comment type="catalytic activity">
    <reaction evidence="11">
        <text>ATP + H2O = ADP + phosphate + H(+)</text>
        <dbReference type="Rhea" id="RHEA:13065"/>
        <dbReference type="ChEBI" id="CHEBI:15377"/>
        <dbReference type="ChEBI" id="CHEBI:15378"/>
        <dbReference type="ChEBI" id="CHEBI:30616"/>
        <dbReference type="ChEBI" id="CHEBI:43474"/>
        <dbReference type="ChEBI" id="CHEBI:456216"/>
        <dbReference type="EC" id="5.6.2.4"/>
    </reaction>
</comment>
<dbReference type="GO" id="GO:0043138">
    <property type="term" value="F:3'-5' DNA helicase activity"/>
    <property type="evidence" value="ECO:0007669"/>
    <property type="project" value="UniProtKB-EC"/>
</dbReference>
<dbReference type="InterPro" id="IPR014017">
    <property type="entry name" value="DNA_helicase_UvrD-like_C"/>
</dbReference>
<evidence type="ECO:0000256" key="3">
    <source>
        <dbReference type="ARBA" id="ARBA00022801"/>
    </source>
</evidence>
<evidence type="ECO:0000256" key="13">
    <source>
        <dbReference type="SAM" id="MobiDB-lite"/>
    </source>
</evidence>
<sequence>MRLDKDQEVVAQHNHGAMLVLAGAGSGKTASITGRAANLIKRGIRPDSLLLTTFSKKAASEMKTRLGALVGDEMAAQATICTFHSLGDKIIKEWPTECEREMGMSILDESDQRGLFRRLLKEVVKVDNLKDLDYRKWLSAYDRLAQDGARAVESQHANRFCEIMQTHAGIERQDQLNWLWRVFGAFEKFKREQNVVDFNDLLTLPRMALERHEMLRDALAFRYPYVTVDEAQDTCIAQYDVIRLFAKSHGNIVVVGDDDQSIYGWRGASVDNMKRFIRDFNPQVARLERNYRSTRPIVAAAAQMIANNTGRLLKNPYSECDEGAAPVFHSNKNDHDMAHSIVADIKVARAQGVPWNEQAILYRKNRIGEILEPLLLEHNVPYEVYGGKKLTDRKEVKLAMALARLVINPRDQMAFHKLADGIKGLGERGVESLCSDAEQFSGGDLFANTEVIRNAKARESVEHLGSLVGILRRRSPEELIPTLVNEIGISTYFPKETEKQLEQRMDRLGRFADWISLLVEKQRKMQSDLDPWHMILQATLEEPETDLSDNDKVILSTVHRAKGLEWERVYIAGASDGLMPMANKSGEVSDEQEERRLAYVGSTRAAKVCTLYHCAMLNLGYDTLLMNPSPYLAEMGATPGRSLQDPLPLIPKLKREGGVDVGNLVAQQIAQSAEQRESAPEPITQEQPERTRYSWESQEIPGW</sequence>
<evidence type="ECO:0000256" key="2">
    <source>
        <dbReference type="ARBA" id="ARBA00022741"/>
    </source>
</evidence>
<evidence type="ECO:0000259" key="15">
    <source>
        <dbReference type="PROSITE" id="PS51217"/>
    </source>
</evidence>
<dbReference type="OrthoDB" id="9806690at2"/>
<keyword evidence="2 12" id="KW-0547">Nucleotide-binding</keyword>
<dbReference type="Pfam" id="PF13361">
    <property type="entry name" value="UvrD_C"/>
    <property type="match status" value="1"/>
</dbReference>
<evidence type="ECO:0000256" key="6">
    <source>
        <dbReference type="ARBA" id="ARBA00023125"/>
    </source>
</evidence>
<dbReference type="GO" id="GO:0016887">
    <property type="term" value="F:ATP hydrolysis activity"/>
    <property type="evidence" value="ECO:0007669"/>
    <property type="project" value="RHEA"/>
</dbReference>
<evidence type="ECO:0000256" key="5">
    <source>
        <dbReference type="ARBA" id="ARBA00022840"/>
    </source>
</evidence>
<keyword evidence="7" id="KW-0413">Isomerase</keyword>
<evidence type="ECO:0000256" key="10">
    <source>
        <dbReference type="ARBA" id="ARBA00034923"/>
    </source>
</evidence>
<dbReference type="GO" id="GO:0005524">
    <property type="term" value="F:ATP binding"/>
    <property type="evidence" value="ECO:0007669"/>
    <property type="project" value="UniProtKB-UniRule"/>
</dbReference>
<evidence type="ECO:0000256" key="8">
    <source>
        <dbReference type="ARBA" id="ARBA00034617"/>
    </source>
</evidence>
<gene>
    <name evidence="16" type="ORF">DU506_00715</name>
</gene>
<feature type="domain" description="UvrD-like helicase C-terminal" evidence="15">
    <location>
        <begin position="295"/>
        <end position="563"/>
    </location>
</feature>
<evidence type="ECO:0000256" key="1">
    <source>
        <dbReference type="ARBA" id="ARBA00009922"/>
    </source>
</evidence>
<comment type="similarity">
    <text evidence="1">Belongs to the helicase family. UvrD subfamily.</text>
</comment>
<dbReference type="Gene3D" id="1.10.10.160">
    <property type="match status" value="1"/>
</dbReference>
<dbReference type="SUPFAM" id="SSF52540">
    <property type="entry name" value="P-loop containing nucleoside triphosphate hydrolases"/>
    <property type="match status" value="1"/>
</dbReference>
<proteinExistence type="inferred from homology"/>
<evidence type="ECO:0000256" key="11">
    <source>
        <dbReference type="ARBA" id="ARBA00048988"/>
    </source>
</evidence>
<dbReference type="PANTHER" id="PTHR11070">
    <property type="entry name" value="UVRD / RECB / PCRA DNA HELICASE FAMILY MEMBER"/>
    <property type="match status" value="1"/>
</dbReference>
<comment type="caution">
    <text evidence="16">The sequence shown here is derived from an EMBL/GenBank/DDBJ whole genome shotgun (WGS) entry which is preliminary data.</text>
</comment>
<feature type="region of interest" description="Disordered" evidence="13">
    <location>
        <begin position="670"/>
        <end position="703"/>
    </location>
</feature>
<evidence type="ECO:0000313" key="16">
    <source>
        <dbReference type="EMBL" id="RCV93708.1"/>
    </source>
</evidence>
<keyword evidence="5 12" id="KW-0067">ATP-binding</keyword>
<accession>A0A368U925</accession>
<evidence type="ECO:0000256" key="12">
    <source>
        <dbReference type="PROSITE-ProRule" id="PRU00560"/>
    </source>
</evidence>
<evidence type="ECO:0000256" key="4">
    <source>
        <dbReference type="ARBA" id="ARBA00022806"/>
    </source>
</evidence>
<dbReference type="PROSITE" id="PS51217">
    <property type="entry name" value="UVRD_HELICASE_CTER"/>
    <property type="match status" value="1"/>
</dbReference>
<evidence type="ECO:0000256" key="9">
    <source>
        <dbReference type="ARBA" id="ARBA00034808"/>
    </source>
</evidence>
<evidence type="ECO:0000259" key="14">
    <source>
        <dbReference type="PROSITE" id="PS51198"/>
    </source>
</evidence>
<keyword evidence="3 12" id="KW-0378">Hydrolase</keyword>
<evidence type="ECO:0000313" key="17">
    <source>
        <dbReference type="Proteomes" id="UP000253204"/>
    </source>
</evidence>
<keyword evidence="6" id="KW-0238">DNA-binding</keyword>
<comment type="catalytic activity">
    <reaction evidence="8">
        <text>Couples ATP hydrolysis with the unwinding of duplex DNA by translocating in the 3'-5' direction.</text>
        <dbReference type="EC" id="5.6.2.4"/>
    </reaction>
</comment>
<dbReference type="EMBL" id="QPIJ01000001">
    <property type="protein sequence ID" value="RCV93708.1"/>
    <property type="molecule type" value="Genomic_DNA"/>
</dbReference>
<dbReference type="PANTHER" id="PTHR11070:SF2">
    <property type="entry name" value="ATP-DEPENDENT DNA HELICASE SRS2"/>
    <property type="match status" value="1"/>
</dbReference>
<keyword evidence="4 12" id="KW-0347">Helicase</keyword>
<dbReference type="Pfam" id="PF00580">
    <property type="entry name" value="UvrD-helicase"/>
    <property type="match status" value="1"/>
</dbReference>
<dbReference type="InterPro" id="IPR027417">
    <property type="entry name" value="P-loop_NTPase"/>
</dbReference>
<name>A0A368U925_9GAMM</name>
<dbReference type="AlphaFoldDB" id="A0A368U925"/>
<dbReference type="Proteomes" id="UP000253204">
    <property type="component" value="Unassembled WGS sequence"/>
</dbReference>
<protein>
    <recommendedName>
        <fullName evidence="9">DNA 3'-5' helicase</fullName>
        <ecNumber evidence="9">5.6.2.4</ecNumber>
    </recommendedName>
    <alternativeName>
        <fullName evidence="10">DNA 3'-5' helicase II</fullName>
    </alternativeName>
</protein>
<organism evidence="16 17">
    <name type="scientific">Vreelandella rituensis</name>
    <dbReference type="NCBI Taxonomy" id="2282306"/>
    <lineage>
        <taxon>Bacteria</taxon>
        <taxon>Pseudomonadati</taxon>
        <taxon>Pseudomonadota</taxon>
        <taxon>Gammaproteobacteria</taxon>
        <taxon>Oceanospirillales</taxon>
        <taxon>Halomonadaceae</taxon>
        <taxon>Vreelandella</taxon>
    </lineage>
</organism>
<dbReference type="EC" id="5.6.2.4" evidence="9"/>
<keyword evidence="17" id="KW-1185">Reference proteome</keyword>
<dbReference type="InterPro" id="IPR014016">
    <property type="entry name" value="UvrD-like_ATP-bd"/>
</dbReference>
<dbReference type="GO" id="GO:0003677">
    <property type="term" value="F:DNA binding"/>
    <property type="evidence" value="ECO:0007669"/>
    <property type="project" value="UniProtKB-KW"/>
</dbReference>
<feature type="domain" description="UvrD-like helicase ATP-binding" evidence="14">
    <location>
        <begin position="1"/>
        <end position="294"/>
    </location>
</feature>
<dbReference type="Gene3D" id="3.40.50.300">
    <property type="entry name" value="P-loop containing nucleotide triphosphate hydrolases"/>
    <property type="match status" value="2"/>
</dbReference>
<dbReference type="RefSeq" id="WP_114485036.1">
    <property type="nucleotide sequence ID" value="NZ_CBCSHM010000007.1"/>
</dbReference>
<dbReference type="InterPro" id="IPR000212">
    <property type="entry name" value="DNA_helicase_UvrD/REP"/>
</dbReference>
<dbReference type="GO" id="GO:0000725">
    <property type="term" value="P:recombinational repair"/>
    <property type="evidence" value="ECO:0007669"/>
    <property type="project" value="TreeGrafter"/>
</dbReference>
<dbReference type="PROSITE" id="PS51198">
    <property type="entry name" value="UVRD_HELICASE_ATP_BIND"/>
    <property type="match status" value="1"/>
</dbReference>
<evidence type="ECO:0000256" key="7">
    <source>
        <dbReference type="ARBA" id="ARBA00023235"/>
    </source>
</evidence>